<protein>
    <recommendedName>
        <fullName evidence="3">Required for respiratory growth protein 7, mitochondrial</fullName>
    </recommendedName>
</protein>
<dbReference type="Pfam" id="PF10356">
    <property type="entry name" value="RRG7"/>
    <property type="match status" value="1"/>
</dbReference>
<reference evidence="6" key="1">
    <citation type="journal article" date="2016" name="Proc. Natl. Acad. Sci. U.S.A.">
        <title>Comparative genomics of biotechnologically important yeasts.</title>
        <authorList>
            <person name="Riley R."/>
            <person name="Haridas S."/>
            <person name="Wolfe K.H."/>
            <person name="Lopes M.R."/>
            <person name="Hittinger C.T."/>
            <person name="Goeker M."/>
            <person name="Salamov A.A."/>
            <person name="Wisecaver J.H."/>
            <person name="Long T.M."/>
            <person name="Calvey C.H."/>
            <person name="Aerts A.L."/>
            <person name="Barry K.W."/>
            <person name="Choi C."/>
            <person name="Clum A."/>
            <person name="Coughlan A.Y."/>
            <person name="Deshpande S."/>
            <person name="Douglass A.P."/>
            <person name="Hanson S.J."/>
            <person name="Klenk H.-P."/>
            <person name="LaButti K.M."/>
            <person name="Lapidus A."/>
            <person name="Lindquist E.A."/>
            <person name="Lipzen A.M."/>
            <person name="Meier-Kolthoff J.P."/>
            <person name="Ohm R.A."/>
            <person name="Otillar R.P."/>
            <person name="Pangilinan J.L."/>
            <person name="Peng Y."/>
            <person name="Rokas A."/>
            <person name="Rosa C.A."/>
            <person name="Scheuner C."/>
            <person name="Sibirny A.A."/>
            <person name="Slot J.C."/>
            <person name="Stielow J.B."/>
            <person name="Sun H."/>
            <person name="Kurtzman C.P."/>
            <person name="Blackwell M."/>
            <person name="Grigoriev I.V."/>
            <person name="Jeffries T.W."/>
        </authorList>
    </citation>
    <scope>NUCLEOTIDE SEQUENCE [LARGE SCALE GENOMIC DNA]</scope>
    <source>
        <strain evidence="6">NRRL Y-1626</strain>
    </source>
</reference>
<evidence type="ECO:0000313" key="6">
    <source>
        <dbReference type="Proteomes" id="UP000092321"/>
    </source>
</evidence>
<comment type="caution">
    <text evidence="5">The sequence shown here is derived from an EMBL/GenBank/DDBJ whole genome shotgun (WGS) entry which is preliminary data.</text>
</comment>
<dbReference type="Proteomes" id="UP000092321">
    <property type="component" value="Unassembled WGS sequence"/>
</dbReference>
<dbReference type="OrthoDB" id="3971222at2759"/>
<dbReference type="GO" id="GO:0005739">
    <property type="term" value="C:mitochondrion"/>
    <property type="evidence" value="ECO:0007669"/>
    <property type="project" value="UniProtKB-SubCell"/>
</dbReference>
<organism evidence="5 6">
    <name type="scientific">Hanseniaspora valbyensis NRRL Y-1626</name>
    <dbReference type="NCBI Taxonomy" id="766949"/>
    <lineage>
        <taxon>Eukaryota</taxon>
        <taxon>Fungi</taxon>
        <taxon>Dikarya</taxon>
        <taxon>Ascomycota</taxon>
        <taxon>Saccharomycotina</taxon>
        <taxon>Saccharomycetes</taxon>
        <taxon>Saccharomycodales</taxon>
        <taxon>Saccharomycodaceae</taxon>
        <taxon>Hanseniaspora</taxon>
    </lineage>
</organism>
<dbReference type="Gene3D" id="3.40.1350.10">
    <property type="match status" value="1"/>
</dbReference>
<dbReference type="PANTHER" id="PTHR28133">
    <property type="entry name" value="REQUIRED FOR RESPIRATORY GROWTH PROTEIN 7, MITOCHONDRIAL"/>
    <property type="match status" value="1"/>
</dbReference>
<dbReference type="GO" id="GO:0003676">
    <property type="term" value="F:nucleic acid binding"/>
    <property type="evidence" value="ECO:0007669"/>
    <property type="project" value="InterPro"/>
</dbReference>
<dbReference type="InterPro" id="IPR011335">
    <property type="entry name" value="Restrct_endonuc-II-like"/>
</dbReference>
<dbReference type="InterPro" id="IPR011856">
    <property type="entry name" value="tRNA_endonuc-like_dom_sf"/>
</dbReference>
<gene>
    <name evidence="5" type="ORF">HANVADRAFT_17298</name>
</gene>
<keyword evidence="6" id="KW-1185">Reference proteome</keyword>
<dbReference type="PANTHER" id="PTHR28133:SF1">
    <property type="entry name" value="REQUIRED FOR RESPIRATORY GROWTH PROTEIN 7, MITOCHONDRIAL"/>
    <property type="match status" value="1"/>
</dbReference>
<dbReference type="SUPFAM" id="SSF52980">
    <property type="entry name" value="Restriction endonuclease-like"/>
    <property type="match status" value="1"/>
</dbReference>
<evidence type="ECO:0000256" key="2">
    <source>
        <dbReference type="ARBA" id="ARBA00009554"/>
    </source>
</evidence>
<dbReference type="AlphaFoldDB" id="A0A1B7T9F4"/>
<keyword evidence="4" id="KW-0496">Mitochondrion</keyword>
<proteinExistence type="inferred from homology"/>
<evidence type="ECO:0000256" key="4">
    <source>
        <dbReference type="ARBA" id="ARBA00023128"/>
    </source>
</evidence>
<evidence type="ECO:0000256" key="1">
    <source>
        <dbReference type="ARBA" id="ARBA00004173"/>
    </source>
</evidence>
<dbReference type="EMBL" id="LXPE01000129">
    <property type="protein sequence ID" value="OBA25362.1"/>
    <property type="molecule type" value="Genomic_DNA"/>
</dbReference>
<comment type="similarity">
    <text evidence="2">Belongs to the RRG7 family.</text>
</comment>
<name>A0A1B7T9F4_9ASCO</name>
<dbReference type="GO" id="GO:0006302">
    <property type="term" value="P:double-strand break repair"/>
    <property type="evidence" value="ECO:0007669"/>
    <property type="project" value="UniProtKB-ARBA"/>
</dbReference>
<feature type="non-terminal residue" evidence="5">
    <location>
        <position position="1"/>
    </location>
</feature>
<accession>A0A1B7T9F4</accession>
<evidence type="ECO:0000313" key="5">
    <source>
        <dbReference type="EMBL" id="OBA25362.1"/>
    </source>
</evidence>
<comment type="subcellular location">
    <subcellularLocation>
        <location evidence="1">Mitochondrion</location>
    </subcellularLocation>
</comment>
<dbReference type="InterPro" id="IPR018828">
    <property type="entry name" value="RRG7"/>
</dbReference>
<sequence length="176" mass="20060">NYSKQIIAYLKNCKTPRNSTVFKGKTYEHTVKRELVFKLLPFCDTKALNFFNSYDSAYSHLLEGYMKEDQHSLNNFSKLAAYYNEKMKVVGQSFDKGVDIVGSLDDKTVVIVQCKNYAMKKITGKEIRECVGITSLYKTTNFQQQSLTIIASPSGITEDAIGDMNKFPLNIMYVQI</sequence>
<evidence type="ECO:0000256" key="3">
    <source>
        <dbReference type="ARBA" id="ARBA00014638"/>
    </source>
</evidence>
<feature type="non-terminal residue" evidence="5">
    <location>
        <position position="176"/>
    </location>
</feature>